<evidence type="ECO:0000313" key="1">
    <source>
        <dbReference type="EMBL" id="ATR79956.1"/>
    </source>
</evidence>
<evidence type="ECO:0000313" key="2">
    <source>
        <dbReference type="Proteomes" id="UP000229340"/>
    </source>
</evidence>
<gene>
    <name evidence="1" type="ORF">NP7_11390</name>
</gene>
<proteinExistence type="predicted"/>
<sequence>MTVQIQVYSMTTTEKILRLTQYALIEIRYQARMPNGQIKDIELLSDLFHNVSIALISDKTKPEDILKQIIEKSSYHQGLYCWVTNNLKAMENNPKH</sequence>
<dbReference type="EMBL" id="CP024446">
    <property type="protein sequence ID" value="ATR79956.1"/>
    <property type="molecule type" value="Genomic_DNA"/>
</dbReference>
<reference evidence="2" key="1">
    <citation type="submission" date="2017-10" db="EMBL/GenBank/DDBJ databases">
        <title>Complete genome sequence of Moraxella osloensis NP7 isolated from human skin.</title>
        <authorList>
            <person name="Lee K."/>
            <person name="Lim J.Y."/>
            <person name="Hwang I."/>
        </authorList>
    </citation>
    <scope>NUCLEOTIDE SEQUENCE [LARGE SCALE GENOMIC DNA]</scope>
    <source>
        <strain evidence="2">NP7</strain>
        <plasmid evidence="2">pnp7-3</plasmid>
    </source>
</reference>
<dbReference type="Proteomes" id="UP000229340">
    <property type="component" value="Plasmid pNP7-3"/>
</dbReference>
<name>A0A2D2LY91_FAUOS</name>
<keyword evidence="1" id="KW-0614">Plasmid</keyword>
<organism evidence="1 2">
    <name type="scientific">Faucicola osloensis</name>
    <name type="common">Moraxella osloensis</name>
    <dbReference type="NCBI Taxonomy" id="34062"/>
    <lineage>
        <taxon>Bacteria</taxon>
        <taxon>Pseudomonadati</taxon>
        <taxon>Pseudomonadota</taxon>
        <taxon>Gammaproteobacteria</taxon>
        <taxon>Moraxellales</taxon>
        <taxon>Moraxellaceae</taxon>
        <taxon>Faucicola</taxon>
    </lineage>
</organism>
<protein>
    <submittedName>
        <fullName evidence="1">Uncharacterized protein</fullName>
    </submittedName>
</protein>
<accession>A0A2D2LY91</accession>
<dbReference type="AlphaFoldDB" id="A0A2D2LY91"/>
<geneLocation type="plasmid" evidence="2">
    <name>pnp7-3</name>
</geneLocation>